<dbReference type="GO" id="GO:0016301">
    <property type="term" value="F:kinase activity"/>
    <property type="evidence" value="ECO:0007669"/>
    <property type="project" value="UniProtKB-UniRule"/>
</dbReference>
<dbReference type="InterPro" id="IPR016966">
    <property type="entry name" value="Thiamin_pyrophosphokinase_euk"/>
</dbReference>
<evidence type="ECO:0000256" key="2">
    <source>
        <dbReference type="ARBA" id="ARBA00006785"/>
    </source>
</evidence>
<dbReference type="Pfam" id="PF04263">
    <property type="entry name" value="TPK_catalytic"/>
    <property type="match status" value="1"/>
</dbReference>
<evidence type="ECO:0000259" key="8">
    <source>
        <dbReference type="SMART" id="SM00983"/>
    </source>
</evidence>
<dbReference type="InterPro" id="IPR007371">
    <property type="entry name" value="TPK_catalytic"/>
</dbReference>
<dbReference type="UniPathway" id="UPA00060">
    <property type="reaction ID" value="UER00597"/>
</dbReference>
<dbReference type="AlphaFoldDB" id="A0A6A6PHM4"/>
<dbReference type="EC" id="2.7.6.2" evidence="7"/>
<accession>A0A6A6PHM4</accession>
<dbReference type="GO" id="GO:0004788">
    <property type="term" value="F:thiamine diphosphokinase activity"/>
    <property type="evidence" value="ECO:0007669"/>
    <property type="project" value="UniProtKB-UniRule"/>
</dbReference>
<evidence type="ECO:0000313" key="9">
    <source>
        <dbReference type="EMBL" id="KAF2479500.1"/>
    </source>
</evidence>
<comment type="catalytic activity">
    <reaction evidence="7">
        <text>thiamine + ATP = thiamine diphosphate + AMP + H(+)</text>
        <dbReference type="Rhea" id="RHEA:11576"/>
        <dbReference type="ChEBI" id="CHEBI:15378"/>
        <dbReference type="ChEBI" id="CHEBI:18385"/>
        <dbReference type="ChEBI" id="CHEBI:30616"/>
        <dbReference type="ChEBI" id="CHEBI:58937"/>
        <dbReference type="ChEBI" id="CHEBI:456215"/>
    </reaction>
</comment>
<dbReference type="GO" id="GO:0006772">
    <property type="term" value="P:thiamine metabolic process"/>
    <property type="evidence" value="ECO:0007669"/>
    <property type="project" value="InterPro"/>
</dbReference>
<dbReference type="PIRSF" id="PIRSF031057">
    <property type="entry name" value="Thiamin_pyrophosphokinase"/>
    <property type="match status" value="1"/>
</dbReference>
<evidence type="ECO:0000256" key="7">
    <source>
        <dbReference type="PIRNR" id="PIRNR031057"/>
    </source>
</evidence>
<dbReference type="InterPro" id="IPR036371">
    <property type="entry name" value="TPK_B1-bd_sf"/>
</dbReference>
<dbReference type="OrthoDB" id="25149at2759"/>
<keyword evidence="10" id="KW-1185">Reference proteome</keyword>
<dbReference type="GO" id="GO:0005524">
    <property type="term" value="F:ATP binding"/>
    <property type="evidence" value="ECO:0007669"/>
    <property type="project" value="UniProtKB-UniRule"/>
</dbReference>
<dbReference type="PANTHER" id="PTHR13622:SF8">
    <property type="entry name" value="THIAMIN PYROPHOSPHOKINASE 1"/>
    <property type="match status" value="1"/>
</dbReference>
<dbReference type="SMART" id="SM00983">
    <property type="entry name" value="TPK_B1_binding"/>
    <property type="match status" value="1"/>
</dbReference>
<evidence type="ECO:0000313" key="10">
    <source>
        <dbReference type="Proteomes" id="UP000799767"/>
    </source>
</evidence>
<dbReference type="GeneID" id="54475675"/>
<reference evidence="9" key="1">
    <citation type="journal article" date="2020" name="Stud. Mycol.">
        <title>101 Dothideomycetes genomes: a test case for predicting lifestyles and emergence of pathogens.</title>
        <authorList>
            <person name="Haridas S."/>
            <person name="Albert R."/>
            <person name="Binder M."/>
            <person name="Bloem J."/>
            <person name="Labutti K."/>
            <person name="Salamov A."/>
            <person name="Andreopoulos B."/>
            <person name="Baker S."/>
            <person name="Barry K."/>
            <person name="Bills G."/>
            <person name="Bluhm B."/>
            <person name="Cannon C."/>
            <person name="Castanera R."/>
            <person name="Culley D."/>
            <person name="Daum C."/>
            <person name="Ezra D."/>
            <person name="Gonzalez J."/>
            <person name="Henrissat B."/>
            <person name="Kuo A."/>
            <person name="Liang C."/>
            <person name="Lipzen A."/>
            <person name="Lutzoni F."/>
            <person name="Magnuson J."/>
            <person name="Mondo S."/>
            <person name="Nolan M."/>
            <person name="Ohm R."/>
            <person name="Pangilinan J."/>
            <person name="Park H.-J."/>
            <person name="Ramirez L."/>
            <person name="Alfaro M."/>
            <person name="Sun H."/>
            <person name="Tritt A."/>
            <person name="Yoshinaga Y."/>
            <person name="Zwiers L.-H."/>
            <person name="Turgeon B."/>
            <person name="Goodwin S."/>
            <person name="Spatafora J."/>
            <person name="Crous P."/>
            <person name="Grigoriev I."/>
        </authorList>
    </citation>
    <scope>NUCLEOTIDE SEQUENCE</scope>
    <source>
        <strain evidence="9">CBS 113389</strain>
    </source>
</reference>
<dbReference type="RefSeq" id="XP_033586070.1">
    <property type="nucleotide sequence ID" value="XM_033734673.1"/>
</dbReference>
<dbReference type="InterPro" id="IPR007373">
    <property type="entry name" value="Thiamin_PyroPKinase_B1-bd"/>
</dbReference>
<dbReference type="Pfam" id="PF04265">
    <property type="entry name" value="TPK_B1_binding"/>
    <property type="match status" value="1"/>
</dbReference>
<evidence type="ECO:0000256" key="3">
    <source>
        <dbReference type="ARBA" id="ARBA00022679"/>
    </source>
</evidence>
<dbReference type="InterPro" id="IPR036759">
    <property type="entry name" value="TPK_catalytic_sf"/>
</dbReference>
<organism evidence="9 10">
    <name type="scientific">Neohortaea acidophila</name>
    <dbReference type="NCBI Taxonomy" id="245834"/>
    <lineage>
        <taxon>Eukaryota</taxon>
        <taxon>Fungi</taxon>
        <taxon>Dikarya</taxon>
        <taxon>Ascomycota</taxon>
        <taxon>Pezizomycotina</taxon>
        <taxon>Dothideomycetes</taxon>
        <taxon>Dothideomycetidae</taxon>
        <taxon>Mycosphaerellales</taxon>
        <taxon>Teratosphaeriaceae</taxon>
        <taxon>Neohortaea</taxon>
    </lineage>
</organism>
<dbReference type="Gene3D" id="3.40.50.10240">
    <property type="entry name" value="Thiamin pyrophosphokinase, catalytic domain"/>
    <property type="match status" value="1"/>
</dbReference>
<dbReference type="PANTHER" id="PTHR13622">
    <property type="entry name" value="THIAMIN PYROPHOSPHOKINASE"/>
    <property type="match status" value="1"/>
</dbReference>
<dbReference type="EMBL" id="MU001641">
    <property type="protein sequence ID" value="KAF2479500.1"/>
    <property type="molecule type" value="Genomic_DNA"/>
</dbReference>
<evidence type="ECO:0000256" key="6">
    <source>
        <dbReference type="ARBA" id="ARBA00022840"/>
    </source>
</evidence>
<dbReference type="NCBIfam" id="TIGR01378">
    <property type="entry name" value="thi_PPkinase"/>
    <property type="match status" value="1"/>
</dbReference>
<keyword evidence="4 7" id="KW-0547">Nucleotide-binding</keyword>
<evidence type="ECO:0000256" key="5">
    <source>
        <dbReference type="ARBA" id="ARBA00022777"/>
    </source>
</evidence>
<feature type="domain" description="Thiamin pyrophosphokinase thiamin-binding" evidence="8">
    <location>
        <begin position="193"/>
        <end position="261"/>
    </location>
</feature>
<sequence>MSESIPTHEARYELWPTQFLTPQSEHDTGHSNESVALIVLNSPISDYDYFSRLYHNASYCLCADGGANRLYDLLRKQYREWDWTDALRSALPNSVHGDLDSLNDTVRQRYEQIGVEITKDPDQYSTDFGKGVKKIKDEVPHLRDILVLGSVGGRVDQGIGLLGEFYREQKYRNPDVRFWLFSESGISTLLQPGTTVLHTPLGKGLITRNIGILPLYGRAVISTQGLEWDVQDWSTEMGGQMSTSNHITADVITITTDHDVLFTVERATE</sequence>
<gene>
    <name evidence="9" type="ORF">BDY17DRAFT_304009</name>
</gene>
<protein>
    <recommendedName>
        <fullName evidence="7">Thiamine pyrophosphokinase</fullName>
        <ecNumber evidence="7">2.7.6.2</ecNumber>
    </recommendedName>
</protein>
<dbReference type="SUPFAM" id="SSF63862">
    <property type="entry name" value="Thiamin pyrophosphokinase, substrate-binding domain"/>
    <property type="match status" value="1"/>
</dbReference>
<name>A0A6A6PHM4_9PEZI</name>
<dbReference type="SUPFAM" id="SSF63999">
    <property type="entry name" value="Thiamin pyrophosphokinase, catalytic domain"/>
    <property type="match status" value="1"/>
</dbReference>
<keyword evidence="3 7" id="KW-0808">Transferase</keyword>
<keyword evidence="5 7" id="KW-0418">Kinase</keyword>
<comment type="pathway">
    <text evidence="1 7">Cofactor biosynthesis; thiamine diphosphate biosynthesis; thiamine diphosphate from thiamine: step 1/1.</text>
</comment>
<dbReference type="GO" id="GO:0030975">
    <property type="term" value="F:thiamine binding"/>
    <property type="evidence" value="ECO:0007669"/>
    <property type="project" value="UniProtKB-UniRule"/>
</dbReference>
<proteinExistence type="inferred from homology"/>
<dbReference type="Proteomes" id="UP000799767">
    <property type="component" value="Unassembled WGS sequence"/>
</dbReference>
<evidence type="ECO:0000256" key="4">
    <source>
        <dbReference type="ARBA" id="ARBA00022741"/>
    </source>
</evidence>
<keyword evidence="6 7" id="KW-0067">ATP-binding</keyword>
<comment type="similarity">
    <text evidence="2 7">Belongs to the thiamine pyrophosphokinase family.</text>
</comment>
<dbReference type="InterPro" id="IPR006282">
    <property type="entry name" value="Thi_PPkinase"/>
</dbReference>
<dbReference type="GO" id="GO:0009229">
    <property type="term" value="P:thiamine diphosphate biosynthetic process"/>
    <property type="evidence" value="ECO:0007669"/>
    <property type="project" value="UniProtKB-UniRule"/>
</dbReference>
<dbReference type="CDD" id="cd07995">
    <property type="entry name" value="TPK"/>
    <property type="match status" value="1"/>
</dbReference>
<evidence type="ECO:0000256" key="1">
    <source>
        <dbReference type="ARBA" id="ARBA00005078"/>
    </source>
</evidence>